<dbReference type="Proteomes" id="UP000228859">
    <property type="component" value="Unassembled WGS sequence"/>
</dbReference>
<accession>A0A2D3WC79</accession>
<keyword evidence="2" id="KW-0175">Coiled coil</keyword>
<evidence type="ECO:0000256" key="1">
    <source>
        <dbReference type="ARBA" id="ARBA00022737"/>
    </source>
</evidence>
<reference evidence="5 6" key="1">
    <citation type="journal article" date="2017" name="Front. Microbiol.">
        <title>Comparative Genomic Analysis of the Class Epsilonproteobacteria and Proposed Reclassification to Epsilonbacteraeota (phyl. nov.).</title>
        <authorList>
            <person name="Waite D.W."/>
            <person name="Vanwonterghem I."/>
            <person name="Rinke C."/>
            <person name="Parks D.H."/>
            <person name="Zhang Y."/>
            <person name="Takai K."/>
            <person name="Sievert S.M."/>
            <person name="Simon J."/>
            <person name="Campbell B.J."/>
            <person name="Hanson T.E."/>
            <person name="Woyke T."/>
            <person name="Klotz M.G."/>
            <person name="Hugenholtz P."/>
        </authorList>
    </citation>
    <scope>NUCLEOTIDE SEQUENCE [LARGE SCALE GENOMIC DNA]</scope>
    <source>
        <strain evidence="5">UBA12443</strain>
    </source>
</reference>
<feature type="coiled-coil region" evidence="2">
    <location>
        <begin position="149"/>
        <end position="211"/>
    </location>
</feature>
<comment type="caution">
    <text evidence="5">The sequence shown here is derived from an EMBL/GenBank/DDBJ whole genome shotgun (WGS) entry which is preliminary data.</text>
</comment>
<dbReference type="Pfam" id="PF00581">
    <property type="entry name" value="Rhodanese"/>
    <property type="match status" value="2"/>
</dbReference>
<feature type="domain" description="Rhodanese" evidence="4">
    <location>
        <begin position="256"/>
        <end position="372"/>
    </location>
</feature>
<evidence type="ECO:0000313" key="6">
    <source>
        <dbReference type="Proteomes" id="UP000228859"/>
    </source>
</evidence>
<organism evidence="5 6">
    <name type="scientific">Sulfuricurvum kujiense</name>
    <dbReference type="NCBI Taxonomy" id="148813"/>
    <lineage>
        <taxon>Bacteria</taxon>
        <taxon>Pseudomonadati</taxon>
        <taxon>Campylobacterota</taxon>
        <taxon>Epsilonproteobacteria</taxon>
        <taxon>Campylobacterales</taxon>
        <taxon>Sulfurimonadaceae</taxon>
        <taxon>Sulfuricurvum</taxon>
    </lineage>
</organism>
<dbReference type="AlphaFoldDB" id="A0A2D3WC79"/>
<name>A0A2D3WC79_9BACT</name>
<dbReference type="InterPro" id="IPR051126">
    <property type="entry name" value="Thiosulfate_sulfurtransferase"/>
</dbReference>
<dbReference type="SUPFAM" id="SSF52821">
    <property type="entry name" value="Rhodanese/Cell cycle control phosphatase"/>
    <property type="match status" value="2"/>
</dbReference>
<evidence type="ECO:0000259" key="4">
    <source>
        <dbReference type="PROSITE" id="PS50206"/>
    </source>
</evidence>
<feature type="domain" description="Rhodanese" evidence="4">
    <location>
        <begin position="51"/>
        <end position="154"/>
    </location>
</feature>
<proteinExistence type="predicted"/>
<dbReference type="GO" id="GO:0016740">
    <property type="term" value="F:transferase activity"/>
    <property type="evidence" value="ECO:0007669"/>
    <property type="project" value="UniProtKB-KW"/>
</dbReference>
<dbReference type="EMBL" id="DLUI01000155">
    <property type="protein sequence ID" value="DAB37505.1"/>
    <property type="molecule type" value="Genomic_DNA"/>
</dbReference>
<dbReference type="InterPro" id="IPR001763">
    <property type="entry name" value="Rhodanese-like_dom"/>
</dbReference>
<evidence type="ECO:0000256" key="2">
    <source>
        <dbReference type="SAM" id="Coils"/>
    </source>
</evidence>
<dbReference type="CDD" id="cd01449">
    <property type="entry name" value="TST_Repeat_2"/>
    <property type="match status" value="1"/>
</dbReference>
<feature type="signal peptide" evidence="3">
    <location>
        <begin position="1"/>
        <end position="22"/>
    </location>
</feature>
<dbReference type="Gene3D" id="3.40.250.10">
    <property type="entry name" value="Rhodanese-like domain"/>
    <property type="match status" value="2"/>
</dbReference>
<keyword evidence="1" id="KW-0677">Repeat</keyword>
<evidence type="ECO:0000256" key="3">
    <source>
        <dbReference type="SAM" id="SignalP"/>
    </source>
</evidence>
<keyword evidence="5" id="KW-0808">Transferase</keyword>
<keyword evidence="3" id="KW-0732">Signal</keyword>
<feature type="chain" id="PRO_5013629122" evidence="3">
    <location>
        <begin position="23"/>
        <end position="373"/>
    </location>
</feature>
<sequence>MNRLLKTLCVAASLSAATVLMAADGYKDNSILISAEEAVKLIGNPKVMFVSGDNEDIYKLGHIKGSVEMYAHHLHHSEIDGEMHCAPLYRCIDDAEQTIGKKGISNDMTVIAYDDFKGPNATGVYSFFDSYGHKNVKVLNGGRAAMMAVDPAQKEYDALNKELKAAKKVEKDSKEALKKEGADKAALDATIKKASETVKALSAKMAVVEKRLLVVKGDEVVKPKTYKIDPKKIKWNVIADKNEVKHAMEDILKNGKKSKYVIIDSRGIAEIVGERKMDNVARGGHVPGATFIEWSQISDADKKLSFRSAEELQKVYDNYGITKDKTIYAYCHVGAGRSSEHITALQLLGYKNVKVFTGSWDVWGNDMNLPIKR</sequence>
<protein>
    <submittedName>
        <fullName evidence="5">Sulfurtransferase</fullName>
    </submittedName>
</protein>
<evidence type="ECO:0000313" key="5">
    <source>
        <dbReference type="EMBL" id="DAB37505.1"/>
    </source>
</evidence>
<dbReference type="InterPro" id="IPR036873">
    <property type="entry name" value="Rhodanese-like_dom_sf"/>
</dbReference>
<dbReference type="PANTHER" id="PTHR43855">
    <property type="entry name" value="THIOSULFATE SULFURTRANSFERASE"/>
    <property type="match status" value="1"/>
</dbReference>
<dbReference type="SMART" id="SM00450">
    <property type="entry name" value="RHOD"/>
    <property type="match status" value="2"/>
</dbReference>
<dbReference type="RefSeq" id="WP_294897239.1">
    <property type="nucleotide sequence ID" value="NZ_DLUI01000155.1"/>
</dbReference>
<dbReference type="PROSITE" id="PS50206">
    <property type="entry name" value="RHODANESE_3"/>
    <property type="match status" value="2"/>
</dbReference>
<dbReference type="PANTHER" id="PTHR43855:SF1">
    <property type="entry name" value="THIOSULFATE SULFURTRANSFERASE"/>
    <property type="match status" value="1"/>
</dbReference>
<gene>
    <name evidence="5" type="ORF">CFH83_10700</name>
</gene>